<reference evidence="1" key="1">
    <citation type="submission" date="2021-03" db="EMBL/GenBank/DDBJ databases">
        <title>Draft genome sequence of rust myrtle Austropuccinia psidii MF-1, a brazilian biotype.</title>
        <authorList>
            <person name="Quecine M.C."/>
            <person name="Pachon D.M.R."/>
            <person name="Bonatelli M.L."/>
            <person name="Correr F.H."/>
            <person name="Franceschini L.M."/>
            <person name="Leite T.F."/>
            <person name="Margarido G.R.A."/>
            <person name="Almeida C.A."/>
            <person name="Ferrarezi J.A."/>
            <person name="Labate C.A."/>
        </authorList>
    </citation>
    <scope>NUCLEOTIDE SEQUENCE</scope>
    <source>
        <strain evidence="1">MF-1</strain>
    </source>
</reference>
<dbReference type="Proteomes" id="UP000765509">
    <property type="component" value="Unassembled WGS sequence"/>
</dbReference>
<name>A0A9Q3GP14_9BASI</name>
<protein>
    <submittedName>
        <fullName evidence="1">Uncharacterized protein</fullName>
    </submittedName>
</protein>
<proteinExistence type="predicted"/>
<comment type="caution">
    <text evidence="1">The sequence shown here is derived from an EMBL/GenBank/DDBJ whole genome shotgun (WGS) entry which is preliminary data.</text>
</comment>
<dbReference type="OrthoDB" id="3162621at2759"/>
<gene>
    <name evidence="1" type="ORF">O181_013545</name>
</gene>
<dbReference type="EMBL" id="AVOT02003553">
    <property type="protein sequence ID" value="MBW0473830.1"/>
    <property type="molecule type" value="Genomic_DNA"/>
</dbReference>
<dbReference type="AlphaFoldDB" id="A0A9Q3GP14"/>
<keyword evidence="2" id="KW-1185">Reference proteome</keyword>
<accession>A0A9Q3GP14</accession>
<sequence>MVCSTDWRKSSANGELQMIEIADIVIAEERPYEPMWKRTNAYILDIFNKEFFSKTHEFAPTASERLELAKFLVLDFSEAWLEKHFIDGKPVLDLLDKANINT</sequence>
<evidence type="ECO:0000313" key="2">
    <source>
        <dbReference type="Proteomes" id="UP000765509"/>
    </source>
</evidence>
<organism evidence="1 2">
    <name type="scientific">Austropuccinia psidii MF-1</name>
    <dbReference type="NCBI Taxonomy" id="1389203"/>
    <lineage>
        <taxon>Eukaryota</taxon>
        <taxon>Fungi</taxon>
        <taxon>Dikarya</taxon>
        <taxon>Basidiomycota</taxon>
        <taxon>Pucciniomycotina</taxon>
        <taxon>Pucciniomycetes</taxon>
        <taxon>Pucciniales</taxon>
        <taxon>Sphaerophragmiaceae</taxon>
        <taxon>Austropuccinia</taxon>
    </lineage>
</organism>
<evidence type="ECO:0000313" key="1">
    <source>
        <dbReference type="EMBL" id="MBW0473830.1"/>
    </source>
</evidence>